<evidence type="ECO:0000259" key="7">
    <source>
        <dbReference type="PROSITE" id="PS50056"/>
    </source>
</evidence>
<feature type="region of interest" description="Disordered" evidence="5">
    <location>
        <begin position="180"/>
        <end position="220"/>
    </location>
</feature>
<feature type="domain" description="Tyrosine specific protein phosphatases" evidence="7">
    <location>
        <begin position="16"/>
        <end position="95"/>
    </location>
</feature>
<evidence type="ECO:0000259" key="6">
    <source>
        <dbReference type="PROSITE" id="PS50055"/>
    </source>
</evidence>
<evidence type="ECO:0000313" key="8">
    <source>
        <dbReference type="EMBL" id="VDK20033.1"/>
    </source>
</evidence>
<dbReference type="SMART" id="SM00404">
    <property type="entry name" value="PTPc_motif"/>
    <property type="match status" value="1"/>
</dbReference>
<evidence type="ECO:0000256" key="3">
    <source>
        <dbReference type="ARBA" id="ARBA00022912"/>
    </source>
</evidence>
<sequence>MGWPDHGCPSDPWTVLNFLAKVNECETQNCGDILAGPIIVHCSAGIGRTGTFIVIDILINQIKRIGTHCQLDIPKTVQMVREQRSGMVQTEQQYRFLYQAISCYVTSLNHQQDIEVLSEIRRERCGSRFSIRTPVTPTPLTPCSVLSSPTSSINANFPSPSTDSSEHLYLNTNAIECPPGATLKLAPPPPSKKRNALQNNGLSFESPNNPSPHNDVAPSV</sequence>
<dbReference type="Pfam" id="PF00102">
    <property type="entry name" value="Y_phosphatase"/>
    <property type="match status" value="1"/>
</dbReference>
<accession>A0A3P6NV44</accession>
<dbReference type="OrthoDB" id="8815311at2759"/>
<dbReference type="Gene3D" id="3.90.190.10">
    <property type="entry name" value="Protein tyrosine phosphatase superfamily"/>
    <property type="match status" value="1"/>
</dbReference>
<feature type="domain" description="Tyrosine-protein phosphatase" evidence="6">
    <location>
        <begin position="1"/>
        <end position="104"/>
    </location>
</feature>
<dbReference type="PROSITE" id="PS50055">
    <property type="entry name" value="TYR_PHOSPHATASE_PTP"/>
    <property type="match status" value="1"/>
</dbReference>
<dbReference type="GO" id="GO:0001784">
    <property type="term" value="F:phosphotyrosine residue binding"/>
    <property type="evidence" value="ECO:0007669"/>
    <property type="project" value="TreeGrafter"/>
</dbReference>
<dbReference type="PROSITE" id="PS00383">
    <property type="entry name" value="TYR_PHOSPHATASE_1"/>
    <property type="match status" value="1"/>
</dbReference>
<dbReference type="InterPro" id="IPR003595">
    <property type="entry name" value="Tyr_Pase_cat"/>
</dbReference>
<organism evidence="8 9">
    <name type="scientific">Anisakis simplex</name>
    <name type="common">Herring worm</name>
    <dbReference type="NCBI Taxonomy" id="6269"/>
    <lineage>
        <taxon>Eukaryota</taxon>
        <taxon>Metazoa</taxon>
        <taxon>Ecdysozoa</taxon>
        <taxon>Nematoda</taxon>
        <taxon>Chromadorea</taxon>
        <taxon>Rhabditida</taxon>
        <taxon>Spirurina</taxon>
        <taxon>Ascaridomorpha</taxon>
        <taxon>Ascaridoidea</taxon>
        <taxon>Anisakidae</taxon>
        <taxon>Anisakis</taxon>
        <taxon>Anisakis simplex complex</taxon>
    </lineage>
</organism>
<name>A0A3P6NV44_ANISI</name>
<dbReference type="PANTHER" id="PTHR46257:SF3">
    <property type="entry name" value="TYROSINE-PROTEIN PHOSPHATASE CORKSCREW"/>
    <property type="match status" value="1"/>
</dbReference>
<evidence type="ECO:0000256" key="2">
    <source>
        <dbReference type="ARBA" id="ARBA00022801"/>
    </source>
</evidence>
<dbReference type="EC" id="3.1.3.48" evidence="1"/>
<dbReference type="InterPro" id="IPR029021">
    <property type="entry name" value="Prot-tyrosine_phosphatase-like"/>
</dbReference>
<proteinExistence type="predicted"/>
<dbReference type="InterPro" id="IPR000387">
    <property type="entry name" value="Tyr_Pase_dom"/>
</dbReference>
<dbReference type="InterPro" id="IPR052123">
    <property type="entry name" value="Non-rcpt_Tyr_Phosphatase"/>
</dbReference>
<dbReference type="PRINTS" id="PR00700">
    <property type="entry name" value="PRTYPHPHTASE"/>
</dbReference>
<dbReference type="GO" id="GO:0005737">
    <property type="term" value="C:cytoplasm"/>
    <property type="evidence" value="ECO:0007669"/>
    <property type="project" value="TreeGrafter"/>
</dbReference>
<evidence type="ECO:0000313" key="9">
    <source>
        <dbReference type="Proteomes" id="UP000267096"/>
    </source>
</evidence>
<dbReference type="AlphaFoldDB" id="A0A3P6NV44"/>
<dbReference type="PANTHER" id="PTHR46257">
    <property type="entry name" value="TYROSINE-PROTEIN PHOSPHATASE CORKSCREW"/>
    <property type="match status" value="1"/>
</dbReference>
<dbReference type="EMBL" id="UYRR01003360">
    <property type="protein sequence ID" value="VDK20033.1"/>
    <property type="molecule type" value="Genomic_DNA"/>
</dbReference>
<keyword evidence="3" id="KW-0904">Protein phosphatase</keyword>
<dbReference type="GO" id="GO:0000278">
    <property type="term" value="P:mitotic cell cycle"/>
    <property type="evidence" value="ECO:0007669"/>
    <property type="project" value="TreeGrafter"/>
</dbReference>
<dbReference type="PROSITE" id="PS50056">
    <property type="entry name" value="TYR_PHOSPHATASE_2"/>
    <property type="match status" value="1"/>
</dbReference>
<keyword evidence="2" id="KW-0378">Hydrolase</keyword>
<dbReference type="GO" id="GO:0004726">
    <property type="term" value="F:non-membrane spanning protein tyrosine phosphatase activity"/>
    <property type="evidence" value="ECO:0007669"/>
    <property type="project" value="TreeGrafter"/>
</dbReference>
<evidence type="ECO:0000256" key="4">
    <source>
        <dbReference type="ARBA" id="ARBA00022999"/>
    </source>
</evidence>
<reference evidence="8 9" key="1">
    <citation type="submission" date="2018-11" db="EMBL/GenBank/DDBJ databases">
        <authorList>
            <consortium name="Pathogen Informatics"/>
        </authorList>
    </citation>
    <scope>NUCLEOTIDE SEQUENCE [LARGE SCALE GENOMIC DNA]</scope>
</reference>
<dbReference type="Proteomes" id="UP000267096">
    <property type="component" value="Unassembled WGS sequence"/>
</dbReference>
<dbReference type="GO" id="GO:0035556">
    <property type="term" value="P:intracellular signal transduction"/>
    <property type="evidence" value="ECO:0007669"/>
    <property type="project" value="TreeGrafter"/>
</dbReference>
<dbReference type="InterPro" id="IPR016130">
    <property type="entry name" value="Tyr_Pase_AS"/>
</dbReference>
<keyword evidence="4" id="KW-0727">SH2 domain</keyword>
<dbReference type="SUPFAM" id="SSF52799">
    <property type="entry name" value="(Phosphotyrosine protein) phosphatases II"/>
    <property type="match status" value="1"/>
</dbReference>
<keyword evidence="9" id="KW-1185">Reference proteome</keyword>
<dbReference type="InterPro" id="IPR000242">
    <property type="entry name" value="PTP_cat"/>
</dbReference>
<gene>
    <name evidence="8" type="ORF">ASIM_LOCUS2485</name>
</gene>
<evidence type="ECO:0000256" key="1">
    <source>
        <dbReference type="ARBA" id="ARBA00013064"/>
    </source>
</evidence>
<protein>
    <recommendedName>
        <fullName evidence="1">protein-tyrosine-phosphatase</fullName>
        <ecNumber evidence="1">3.1.3.48</ecNumber>
    </recommendedName>
</protein>
<evidence type="ECO:0000256" key="5">
    <source>
        <dbReference type="SAM" id="MobiDB-lite"/>
    </source>
</evidence>
<dbReference type="GO" id="GO:0030154">
    <property type="term" value="P:cell differentiation"/>
    <property type="evidence" value="ECO:0007669"/>
    <property type="project" value="TreeGrafter"/>
</dbReference>
<feature type="compositionally biased region" description="Polar residues" evidence="5">
    <location>
        <begin position="196"/>
        <end position="212"/>
    </location>
</feature>